<reference evidence="2 3" key="1">
    <citation type="submission" date="2023-09" db="EMBL/GenBank/DDBJ databases">
        <authorList>
            <person name="Qi X."/>
        </authorList>
    </citation>
    <scope>NUCLEOTIDE SEQUENCE [LARGE SCALE GENOMIC DNA]</scope>
    <source>
        <strain evidence="2 3">S1-1</strain>
    </source>
</reference>
<feature type="compositionally biased region" description="Polar residues" evidence="1">
    <location>
        <begin position="79"/>
        <end position="91"/>
    </location>
</feature>
<protein>
    <submittedName>
        <fullName evidence="2">Uncharacterized protein</fullName>
    </submittedName>
</protein>
<feature type="region of interest" description="Disordered" evidence="1">
    <location>
        <begin position="70"/>
        <end position="91"/>
    </location>
</feature>
<name>A0ABZ0GTB7_9GAMM</name>
<keyword evidence="3" id="KW-1185">Reference proteome</keyword>
<proteinExistence type="predicted"/>
<gene>
    <name evidence="2" type="ORF">RI844_08215</name>
</gene>
<evidence type="ECO:0000313" key="3">
    <source>
        <dbReference type="Proteomes" id="UP001301442"/>
    </source>
</evidence>
<evidence type="ECO:0000256" key="1">
    <source>
        <dbReference type="SAM" id="MobiDB-lite"/>
    </source>
</evidence>
<dbReference type="EMBL" id="CP136600">
    <property type="protein sequence ID" value="WOH39194.1"/>
    <property type="molecule type" value="Genomic_DNA"/>
</dbReference>
<evidence type="ECO:0000313" key="2">
    <source>
        <dbReference type="EMBL" id="WOH39194.1"/>
    </source>
</evidence>
<sequence length="91" mass="9775">MMKTFQLIPLITIAMLVGCTSTNEYPISGAYAKINEQQILDPMAPENNAGIVNDLDGNYGKKVINSYQTGNYESKEGRTSATAQKALNSGG</sequence>
<accession>A0ABZ0GTB7</accession>
<organism evidence="2 3">
    <name type="scientific">Thalassotalea fonticola</name>
    <dbReference type="NCBI Taxonomy" id="3065649"/>
    <lineage>
        <taxon>Bacteria</taxon>
        <taxon>Pseudomonadati</taxon>
        <taxon>Pseudomonadota</taxon>
        <taxon>Gammaproteobacteria</taxon>
        <taxon>Alteromonadales</taxon>
        <taxon>Colwelliaceae</taxon>
        <taxon>Thalassotalea</taxon>
    </lineage>
</organism>
<dbReference type="Proteomes" id="UP001301442">
    <property type="component" value="Chromosome"/>
</dbReference>
<dbReference type="RefSeq" id="WP_348397961.1">
    <property type="nucleotide sequence ID" value="NZ_CP136600.1"/>
</dbReference>